<comment type="similarity">
    <text evidence="1">Belongs to the tRNA pseudouridine synthase TruA family.</text>
</comment>
<dbReference type="InterPro" id="IPR020103">
    <property type="entry name" value="PsdUridine_synth_cat_dom_sf"/>
</dbReference>
<dbReference type="Proteomes" id="UP001152797">
    <property type="component" value="Unassembled WGS sequence"/>
</dbReference>
<evidence type="ECO:0000259" key="6">
    <source>
        <dbReference type="PROSITE" id="PS50157"/>
    </source>
</evidence>
<evidence type="ECO:0000256" key="5">
    <source>
        <dbReference type="SAM" id="MobiDB-lite"/>
    </source>
</evidence>
<dbReference type="InterPro" id="IPR001406">
    <property type="entry name" value="PsdUridine_synth_TruA"/>
</dbReference>
<dbReference type="GO" id="GO:0031119">
    <property type="term" value="P:tRNA pseudouridine synthesis"/>
    <property type="evidence" value="ECO:0007669"/>
    <property type="project" value="UniProtKB-ARBA"/>
</dbReference>
<dbReference type="EMBL" id="CAMXCT020001305">
    <property type="protein sequence ID" value="CAL1142206.1"/>
    <property type="molecule type" value="Genomic_DNA"/>
</dbReference>
<keyword evidence="4" id="KW-0479">Metal-binding</keyword>
<accession>A0A9P1CCB6</accession>
<dbReference type="PANTHER" id="PTHR11142">
    <property type="entry name" value="PSEUDOURIDYLATE SYNTHASE"/>
    <property type="match status" value="1"/>
</dbReference>
<dbReference type="PANTHER" id="PTHR11142:SF4">
    <property type="entry name" value="PSEUDOURIDYLATE SYNTHASE 1 HOMOLOG"/>
    <property type="match status" value="1"/>
</dbReference>
<dbReference type="Gene3D" id="3.60.40.10">
    <property type="entry name" value="PPM-type phosphatase domain"/>
    <property type="match status" value="2"/>
</dbReference>
<feature type="domain" description="PPM-type phosphatase" evidence="7">
    <location>
        <begin position="43"/>
        <end position="822"/>
    </location>
</feature>
<dbReference type="SUPFAM" id="SSF81606">
    <property type="entry name" value="PP2C-like"/>
    <property type="match status" value="2"/>
</dbReference>
<reference evidence="9 10" key="2">
    <citation type="submission" date="2024-05" db="EMBL/GenBank/DDBJ databases">
        <authorList>
            <person name="Chen Y."/>
            <person name="Shah S."/>
            <person name="Dougan E. K."/>
            <person name="Thang M."/>
            <person name="Chan C."/>
        </authorList>
    </citation>
    <scope>NUCLEOTIDE SEQUENCE [LARGE SCALE GENOMIC DNA]</scope>
</reference>
<dbReference type="InterPro" id="IPR001932">
    <property type="entry name" value="PPM-type_phosphatase-like_dom"/>
</dbReference>
<name>A0A9P1CCB6_9DINO</name>
<dbReference type="InterPro" id="IPR020094">
    <property type="entry name" value="TruA/RsuA/RluB/E/F_N"/>
</dbReference>
<reference evidence="8" key="1">
    <citation type="submission" date="2022-10" db="EMBL/GenBank/DDBJ databases">
        <authorList>
            <person name="Chen Y."/>
            <person name="Dougan E. K."/>
            <person name="Chan C."/>
            <person name="Rhodes N."/>
            <person name="Thang M."/>
        </authorList>
    </citation>
    <scope>NUCLEOTIDE SEQUENCE</scope>
</reference>
<evidence type="ECO:0000256" key="2">
    <source>
        <dbReference type="ARBA" id="ARBA00022694"/>
    </source>
</evidence>
<dbReference type="SUPFAM" id="SSF55120">
    <property type="entry name" value="Pseudouridine synthase"/>
    <property type="match status" value="1"/>
</dbReference>
<dbReference type="SMART" id="SM00332">
    <property type="entry name" value="PP2Cc"/>
    <property type="match status" value="1"/>
</dbReference>
<dbReference type="GO" id="GO:1990481">
    <property type="term" value="P:mRNA pseudouridine synthesis"/>
    <property type="evidence" value="ECO:0007669"/>
    <property type="project" value="TreeGrafter"/>
</dbReference>
<dbReference type="GO" id="GO:0005634">
    <property type="term" value="C:nucleus"/>
    <property type="evidence" value="ECO:0007669"/>
    <property type="project" value="TreeGrafter"/>
</dbReference>
<evidence type="ECO:0000313" key="10">
    <source>
        <dbReference type="Proteomes" id="UP001152797"/>
    </source>
</evidence>
<keyword evidence="10" id="KW-1185">Reference proteome</keyword>
<dbReference type="Pfam" id="PF00481">
    <property type="entry name" value="PP2C"/>
    <property type="match status" value="2"/>
</dbReference>
<organism evidence="8">
    <name type="scientific">Cladocopium goreaui</name>
    <dbReference type="NCBI Taxonomy" id="2562237"/>
    <lineage>
        <taxon>Eukaryota</taxon>
        <taxon>Sar</taxon>
        <taxon>Alveolata</taxon>
        <taxon>Dinophyceae</taxon>
        <taxon>Suessiales</taxon>
        <taxon>Symbiodiniaceae</taxon>
        <taxon>Cladocopium</taxon>
    </lineage>
</organism>
<dbReference type="Gene3D" id="3.30.70.580">
    <property type="entry name" value="Pseudouridine synthase I, catalytic domain, N-terminal subdomain"/>
    <property type="match status" value="1"/>
</dbReference>
<dbReference type="InterPro" id="IPR036457">
    <property type="entry name" value="PPM-type-like_dom_sf"/>
</dbReference>
<dbReference type="Gene3D" id="3.30.70.660">
    <property type="entry name" value="Pseudouridine synthase I, catalytic domain, C-terminal subdomain"/>
    <property type="match status" value="1"/>
</dbReference>
<feature type="domain" description="C2H2-type" evidence="6">
    <location>
        <begin position="276"/>
        <end position="298"/>
    </location>
</feature>
<dbReference type="PROSITE" id="PS50157">
    <property type="entry name" value="ZINC_FINGER_C2H2_2"/>
    <property type="match status" value="1"/>
</dbReference>
<proteinExistence type="inferred from homology"/>
<dbReference type="OrthoDB" id="10256309at2759"/>
<keyword evidence="4" id="KW-0863">Zinc-finger</keyword>
<dbReference type="AlphaFoldDB" id="A0A9P1CCB6"/>
<dbReference type="GO" id="GO:0008270">
    <property type="term" value="F:zinc ion binding"/>
    <property type="evidence" value="ECO:0007669"/>
    <property type="project" value="UniProtKB-KW"/>
</dbReference>
<dbReference type="GO" id="GO:0009982">
    <property type="term" value="F:pseudouridine synthase activity"/>
    <property type="evidence" value="ECO:0007669"/>
    <property type="project" value="InterPro"/>
</dbReference>
<gene>
    <name evidence="8" type="ORF">C1SCF055_LOCUS15954</name>
</gene>
<protein>
    <submittedName>
        <fullName evidence="9">tRNA pseudouridine synthase 2 (TRN A pseudouridylate synthase 2) (tRNA-uridine isomerase 2)</fullName>
    </submittedName>
</protein>
<sequence length="894" mass="98894">MRGRMAMGRTFGGEGFHCLRDELMPPPTPISHRDVASEGPRCYIGVCTFQNQGKNGENQDSYIATENGTKSLVAVLDGHGEQGKRVSEFARSQLAKNLYASKELYTKPAMAMENAYAETQRGIERSHTIDAQRSGTTAVACYRHRDRLVVANVGDSRAVLGRCSSREGESHAGLRAVDLSSDQRPMREDERTRIVQQGGLVHQSAIPMRQGFGPPVLVRVGPERVWDKTGRCGLCVTRSLGLLGKCWRFSPGMSWRHLEPIQLTLCRYGSDIKCVTQCSGCGDSFSSRNALFRHLREHGCGSGVRRRSRRYLVLYGYVGTNYYGSQFNTAAEEARFPTVEGALLEAIRRAELAQPAVSGCSVDICSRASRTDKGVHALASALCLRITHEFSCQSKDLKQCFETLKEYLPRDISVIHVFDVSDPEFNARFACQKREYWYYVPYCYLLQPDEQHAMRKLQSDGMSSKDPLACQVWVSGLPERTSIEELKDLVRSLQKGEHCEPSPQSDQSARDRADAFVATDCSLQEVQFSRKDGSAILIFKDAALALSLCWKMDGAEGPPDAQGFRAPLLALPQSVMHLLQNVHKRLRSSLKKLTGTRSFHNFSPGFSDASDPKSIRSVYRCRSGVTTGFRDFLSNKAFAVLRITGRDFLYHQIRGMAGLVCALALGVLPSDYLDLALSNEANVEVPLAPAGNLVLAECIFRDGQFACPFGQAVREERDKNGGRRGLPGPAACAKERDLSMHPFVIAQPEVSERTLCPKDKVLILGSDGVWDRINSQEAVDIAAKHTDPNAAAREIASIARQRWHAETQGQLSDDITAVVMHLDHTDPAMRTSPPRPSSKNRTLLPNPTLPRPSLADTAPVKARARRLEPLRSTRAERLGLLHLPAAGLPTRRRG</sequence>
<dbReference type="GO" id="GO:0003723">
    <property type="term" value="F:RNA binding"/>
    <property type="evidence" value="ECO:0007669"/>
    <property type="project" value="InterPro"/>
</dbReference>
<dbReference type="PROSITE" id="PS51746">
    <property type="entry name" value="PPM_2"/>
    <property type="match status" value="1"/>
</dbReference>
<evidence type="ECO:0000256" key="1">
    <source>
        <dbReference type="ARBA" id="ARBA00009375"/>
    </source>
</evidence>
<evidence type="ECO:0000313" key="8">
    <source>
        <dbReference type="EMBL" id="CAI3988831.1"/>
    </source>
</evidence>
<dbReference type="CDD" id="cd00143">
    <property type="entry name" value="PP2Cc"/>
    <property type="match status" value="2"/>
</dbReference>
<dbReference type="EMBL" id="CAMXCT030001305">
    <property type="protein sequence ID" value="CAL4776143.1"/>
    <property type="molecule type" value="Genomic_DNA"/>
</dbReference>
<dbReference type="EMBL" id="CAMXCT010001305">
    <property type="protein sequence ID" value="CAI3988831.1"/>
    <property type="molecule type" value="Genomic_DNA"/>
</dbReference>
<keyword evidence="2" id="KW-0819">tRNA processing</keyword>
<feature type="compositionally biased region" description="Low complexity" evidence="5">
    <location>
        <begin position="840"/>
        <end position="854"/>
    </location>
</feature>
<feature type="region of interest" description="Disordered" evidence="5">
    <location>
        <begin position="826"/>
        <end position="860"/>
    </location>
</feature>
<dbReference type="InterPro" id="IPR020097">
    <property type="entry name" value="PsdUridine_synth_TruA_a/b_dom"/>
</dbReference>
<evidence type="ECO:0000256" key="3">
    <source>
        <dbReference type="ARBA" id="ARBA00023235"/>
    </source>
</evidence>
<evidence type="ECO:0000256" key="4">
    <source>
        <dbReference type="PROSITE-ProRule" id="PRU00042"/>
    </source>
</evidence>
<evidence type="ECO:0000313" key="9">
    <source>
        <dbReference type="EMBL" id="CAL4776143.1"/>
    </source>
</evidence>
<comment type="caution">
    <text evidence="8">The sequence shown here is derived from an EMBL/GenBank/DDBJ whole genome shotgun (WGS) entry which is preliminary data.</text>
</comment>
<dbReference type="SMART" id="SM00355">
    <property type="entry name" value="ZnF_C2H2"/>
    <property type="match status" value="1"/>
</dbReference>
<dbReference type="InterPro" id="IPR020095">
    <property type="entry name" value="PsdUridine_synth_TruA_C"/>
</dbReference>
<dbReference type="PROSITE" id="PS00028">
    <property type="entry name" value="ZINC_FINGER_C2H2_1"/>
    <property type="match status" value="1"/>
</dbReference>
<evidence type="ECO:0000259" key="7">
    <source>
        <dbReference type="PROSITE" id="PS51746"/>
    </source>
</evidence>
<dbReference type="InterPro" id="IPR013087">
    <property type="entry name" value="Znf_C2H2_type"/>
</dbReference>
<keyword evidence="4" id="KW-0862">Zinc</keyword>
<dbReference type="Pfam" id="PF01416">
    <property type="entry name" value="PseudoU_synth_1"/>
    <property type="match status" value="1"/>
</dbReference>
<keyword evidence="3 9" id="KW-0413">Isomerase</keyword>